<comment type="caution">
    <text evidence="3">The sequence shown here is derived from an EMBL/GenBank/DDBJ whole genome shotgun (WGS) entry which is preliminary data.</text>
</comment>
<dbReference type="PANTHER" id="PTHR42691:SF1">
    <property type="entry name" value="ASPARTATE AMINOTRANSFERASE YHDR-RELATED"/>
    <property type="match status" value="1"/>
</dbReference>
<name>A0ABT6ZKK8_9ACTN</name>
<dbReference type="InterPro" id="IPR015421">
    <property type="entry name" value="PyrdxlP-dep_Trfase_major"/>
</dbReference>
<evidence type="ECO:0000313" key="3">
    <source>
        <dbReference type="EMBL" id="MDJ1129588.1"/>
    </source>
</evidence>
<sequence>MSLNQVMYDYGAQKSSIREIAAYASARKAEVGAGNVFDFSLGNPSVPAPQQVTDAIRRCLALPPQELHGYTPAPGLPSCRQAVAESLNRRFGTAYSGEHVFMTVGAAASLSCTFRALVNPGDEVVVISPYFPEYKVWIECAGATCIEVPAARPSFQPDLDALAAAVTERTKAVVINSPNNPVGVVYTEESLRGLAQVLKDAEERLGTAIYLVSDEPYREIVYGCDVPWVPSIYDRTVVCYSYSKSLSLPGERVGWVLVPPTNPEGAEVFTAVAGAARALGFVCAPALFQRVIEACVDVPADVAAYAENRDLLTSGLAEAGYTYVEPDGAFYLWVQALESDCEAFFRRARALELLPVPSTSFGCDGWVRVGYCVARETIERSMPAWRALAQSYR</sequence>
<comment type="similarity">
    <text evidence="1">Belongs to the class-I pyridoxal-phosphate-dependent aminotransferase family.</text>
</comment>
<dbReference type="NCBIfam" id="NF005305">
    <property type="entry name" value="PRK06836.1"/>
    <property type="match status" value="1"/>
</dbReference>
<dbReference type="EMBL" id="JASJEX010000003">
    <property type="protein sequence ID" value="MDJ1129588.1"/>
    <property type="molecule type" value="Genomic_DNA"/>
</dbReference>
<evidence type="ECO:0000256" key="1">
    <source>
        <dbReference type="RuleBase" id="RU000481"/>
    </source>
</evidence>
<dbReference type="Gene3D" id="3.40.640.10">
    <property type="entry name" value="Type I PLP-dependent aspartate aminotransferase-like (Major domain)"/>
    <property type="match status" value="1"/>
</dbReference>
<comment type="cofactor">
    <cofactor evidence="1">
        <name>pyridoxal 5'-phosphate</name>
        <dbReference type="ChEBI" id="CHEBI:597326"/>
    </cofactor>
</comment>
<dbReference type="Proteomes" id="UP001431693">
    <property type="component" value="Unassembled WGS sequence"/>
</dbReference>
<dbReference type="PANTHER" id="PTHR42691">
    <property type="entry name" value="ASPARTATE AMINOTRANSFERASE YHDR-RELATED"/>
    <property type="match status" value="1"/>
</dbReference>
<reference evidence="3" key="1">
    <citation type="submission" date="2023-05" db="EMBL/GenBank/DDBJ databases">
        <title>[olsenella] sp. nov., isolated from a pig farm feces dump.</title>
        <authorList>
            <person name="Chang Y.-H."/>
        </authorList>
    </citation>
    <scope>NUCLEOTIDE SEQUENCE</scope>
    <source>
        <strain evidence="3">YH-ols2217</strain>
    </source>
</reference>
<gene>
    <name evidence="3" type="ORF">QJ043_05770</name>
</gene>
<proteinExistence type="inferred from homology"/>
<accession>A0ABT6ZKK8</accession>
<evidence type="ECO:0000313" key="4">
    <source>
        <dbReference type="Proteomes" id="UP001431693"/>
    </source>
</evidence>
<dbReference type="PROSITE" id="PS00105">
    <property type="entry name" value="AA_TRANSFER_CLASS_1"/>
    <property type="match status" value="1"/>
</dbReference>
<dbReference type="SUPFAM" id="SSF53383">
    <property type="entry name" value="PLP-dependent transferases"/>
    <property type="match status" value="1"/>
</dbReference>
<dbReference type="CDD" id="cd00609">
    <property type="entry name" value="AAT_like"/>
    <property type="match status" value="1"/>
</dbReference>
<dbReference type="Pfam" id="PF00155">
    <property type="entry name" value="Aminotran_1_2"/>
    <property type="match status" value="1"/>
</dbReference>
<protein>
    <recommendedName>
        <fullName evidence="1">Aminotransferase</fullName>
        <ecNumber evidence="1">2.6.1.-</ecNumber>
    </recommendedName>
</protein>
<keyword evidence="4" id="KW-1185">Reference proteome</keyword>
<dbReference type="InterPro" id="IPR015424">
    <property type="entry name" value="PyrdxlP-dep_Trfase"/>
</dbReference>
<dbReference type="RefSeq" id="WP_283712715.1">
    <property type="nucleotide sequence ID" value="NZ_JASJEW010000002.1"/>
</dbReference>
<dbReference type="InterPro" id="IPR004838">
    <property type="entry name" value="NHTrfase_class1_PyrdxlP-BS"/>
</dbReference>
<evidence type="ECO:0000259" key="2">
    <source>
        <dbReference type="Pfam" id="PF00155"/>
    </source>
</evidence>
<keyword evidence="1 3" id="KW-0808">Transferase</keyword>
<feature type="domain" description="Aminotransferase class I/classII large" evidence="2">
    <location>
        <begin position="36"/>
        <end position="380"/>
    </location>
</feature>
<dbReference type="GO" id="GO:0008483">
    <property type="term" value="F:transaminase activity"/>
    <property type="evidence" value="ECO:0007669"/>
    <property type="project" value="UniProtKB-KW"/>
</dbReference>
<dbReference type="InterPro" id="IPR004839">
    <property type="entry name" value="Aminotransferase_I/II_large"/>
</dbReference>
<keyword evidence="1 3" id="KW-0032">Aminotransferase</keyword>
<dbReference type="EC" id="2.6.1.-" evidence="1"/>
<organism evidence="3 4">
    <name type="scientific">Kribbibacterium absianum</name>
    <dbReference type="NCBI Taxonomy" id="3044210"/>
    <lineage>
        <taxon>Bacteria</taxon>
        <taxon>Bacillati</taxon>
        <taxon>Actinomycetota</taxon>
        <taxon>Coriobacteriia</taxon>
        <taxon>Coriobacteriales</taxon>
        <taxon>Kribbibacteriaceae</taxon>
        <taxon>Kribbibacterium</taxon>
    </lineage>
</organism>